<dbReference type="InParanoid" id="A0A167P8G9"/>
<accession>A0A167P8G9</accession>
<dbReference type="RefSeq" id="XP_018295501.1">
    <property type="nucleotide sequence ID" value="XM_018434994.1"/>
</dbReference>
<name>A0A167P8G9_PHYB8</name>
<sequence length="334" mass="37973">MYNPSKRTIKRRKRTAVPQFLLDHFSEDVPISGLTYIPIERTPVPETEFNSPRIIYIYPRKKRARTAVAASTSNHSENVTASPCDLEIELLPDSQINFLYVYVALKFFEVVFCECKTIPEQLAEMGMFPGSLKNTQFAIHFGLLEFMRNLRNVLATSDQGLVDLYNKVNPASEKQMTKTFFKSIFPAYTKLMMLVEDRGKNVSPASIGSEGFSACPNQSEQRFSIVDVSDDKLLGLMLKKNCVDITAFLETGHKAQVNIALFLIKFTLLCRPKELTGATNRNHLQNEINRLKQQMVYKDTIKADVHPYHKTSTLRLKSGHIVTTLLRYSGLFMG</sequence>
<evidence type="ECO:0000313" key="2">
    <source>
        <dbReference type="Proteomes" id="UP000077315"/>
    </source>
</evidence>
<dbReference type="GeneID" id="28995900"/>
<organism evidence="1 2">
    <name type="scientific">Phycomyces blakesleeanus (strain ATCC 8743b / DSM 1359 / FGSC 10004 / NBRC 33097 / NRRL 1555)</name>
    <dbReference type="NCBI Taxonomy" id="763407"/>
    <lineage>
        <taxon>Eukaryota</taxon>
        <taxon>Fungi</taxon>
        <taxon>Fungi incertae sedis</taxon>
        <taxon>Mucoromycota</taxon>
        <taxon>Mucoromycotina</taxon>
        <taxon>Mucoromycetes</taxon>
        <taxon>Mucorales</taxon>
        <taxon>Phycomycetaceae</taxon>
        <taxon>Phycomyces</taxon>
    </lineage>
</organism>
<proteinExistence type="predicted"/>
<keyword evidence="2" id="KW-1185">Reference proteome</keyword>
<reference evidence="2" key="1">
    <citation type="submission" date="2015-06" db="EMBL/GenBank/DDBJ databases">
        <title>Expansion of signal transduction pathways in fungi by whole-genome duplication.</title>
        <authorList>
            <consortium name="DOE Joint Genome Institute"/>
            <person name="Corrochano L.M."/>
            <person name="Kuo A."/>
            <person name="Marcet-Houben M."/>
            <person name="Polaino S."/>
            <person name="Salamov A."/>
            <person name="Villalobos J.M."/>
            <person name="Alvarez M.I."/>
            <person name="Avalos J."/>
            <person name="Benito E.P."/>
            <person name="Benoit I."/>
            <person name="Burger G."/>
            <person name="Camino L.P."/>
            <person name="Canovas D."/>
            <person name="Cerda-Olmedo E."/>
            <person name="Cheng J.-F."/>
            <person name="Dominguez A."/>
            <person name="Elias M."/>
            <person name="Eslava A.P."/>
            <person name="Glaser F."/>
            <person name="Grimwood J."/>
            <person name="Gutierrez G."/>
            <person name="Heitman J."/>
            <person name="Henrissat B."/>
            <person name="Iturriaga E.A."/>
            <person name="Lang B.F."/>
            <person name="Lavin J.L."/>
            <person name="Lee S."/>
            <person name="Li W."/>
            <person name="Lindquist E."/>
            <person name="Lopez-Garcia S."/>
            <person name="Luque E.M."/>
            <person name="Marcos A.T."/>
            <person name="Martin J."/>
            <person name="McCluskey K."/>
            <person name="Medina H.R."/>
            <person name="Miralles-Duran A."/>
            <person name="Miyazaki A."/>
            <person name="Munoz-Torres E."/>
            <person name="Oguiza J.A."/>
            <person name="Ohm R."/>
            <person name="Olmedo M."/>
            <person name="Orejas M."/>
            <person name="Ortiz-Castellanos L."/>
            <person name="Pisabarro A.G."/>
            <person name="Rodriguez-Romero J."/>
            <person name="Ruiz-Herrera J."/>
            <person name="Ruiz-Vazquez R."/>
            <person name="Sanz C."/>
            <person name="Schackwitz W."/>
            <person name="Schmutz J."/>
            <person name="Shahriari M."/>
            <person name="Shelest E."/>
            <person name="Silva-Franco F."/>
            <person name="Soanes D."/>
            <person name="Syed K."/>
            <person name="Tagua V.G."/>
            <person name="Talbot N.J."/>
            <person name="Thon M."/>
            <person name="De vries R.P."/>
            <person name="Wiebenga A."/>
            <person name="Yadav J.S."/>
            <person name="Braun E.L."/>
            <person name="Baker S."/>
            <person name="Garre V."/>
            <person name="Horwitz B."/>
            <person name="Torres-Martinez S."/>
            <person name="Idnurm A."/>
            <person name="Herrera-Estrella A."/>
            <person name="Gabaldon T."/>
            <person name="Grigoriev I.V."/>
        </authorList>
    </citation>
    <scope>NUCLEOTIDE SEQUENCE [LARGE SCALE GENOMIC DNA]</scope>
    <source>
        <strain evidence="2">NRRL 1555(-)</strain>
    </source>
</reference>
<gene>
    <name evidence="1" type="ORF">PHYBLDRAFT_164374</name>
</gene>
<dbReference type="Proteomes" id="UP000077315">
    <property type="component" value="Unassembled WGS sequence"/>
</dbReference>
<protein>
    <submittedName>
        <fullName evidence="1">Uncharacterized protein</fullName>
    </submittedName>
</protein>
<evidence type="ECO:0000313" key="1">
    <source>
        <dbReference type="EMBL" id="OAD77461.1"/>
    </source>
</evidence>
<dbReference type="VEuPathDB" id="FungiDB:PHYBLDRAFT_164374"/>
<dbReference type="EMBL" id="KV440974">
    <property type="protein sequence ID" value="OAD77461.1"/>
    <property type="molecule type" value="Genomic_DNA"/>
</dbReference>
<dbReference type="AlphaFoldDB" id="A0A167P8G9"/>